<keyword evidence="1" id="KW-0649">Protein kinase inhibitor</keyword>
<dbReference type="OrthoDB" id="1933617at2759"/>
<dbReference type="InterPro" id="IPR040389">
    <property type="entry name" value="SMR"/>
</dbReference>
<evidence type="ECO:0000313" key="5">
    <source>
        <dbReference type="Proteomes" id="UP000655225"/>
    </source>
</evidence>
<dbReference type="PANTHER" id="PTHR33142">
    <property type="entry name" value="CYCLIN-DEPENDENT PROTEIN KINASE INHIBITOR SMR13"/>
    <property type="match status" value="1"/>
</dbReference>
<keyword evidence="5" id="KW-1185">Reference proteome</keyword>
<organism evidence="4 5">
    <name type="scientific">Tetracentron sinense</name>
    <name type="common">Spur-leaf</name>
    <dbReference type="NCBI Taxonomy" id="13715"/>
    <lineage>
        <taxon>Eukaryota</taxon>
        <taxon>Viridiplantae</taxon>
        <taxon>Streptophyta</taxon>
        <taxon>Embryophyta</taxon>
        <taxon>Tracheophyta</taxon>
        <taxon>Spermatophyta</taxon>
        <taxon>Magnoliopsida</taxon>
        <taxon>Trochodendrales</taxon>
        <taxon>Trochodendraceae</taxon>
        <taxon>Tetracentron</taxon>
    </lineage>
</organism>
<reference evidence="4 5" key="1">
    <citation type="submission" date="2020-04" db="EMBL/GenBank/DDBJ databases">
        <title>Plant Genome Project.</title>
        <authorList>
            <person name="Zhang R.-G."/>
        </authorList>
    </citation>
    <scope>NUCLEOTIDE SEQUENCE [LARGE SCALE GENOMIC DNA]</scope>
    <source>
        <strain evidence="4">YNK0</strain>
        <tissue evidence="4">Leaf</tissue>
    </source>
</reference>
<accession>A0A835DEN9</accession>
<evidence type="ECO:0000256" key="1">
    <source>
        <dbReference type="ARBA" id="ARBA00023013"/>
    </source>
</evidence>
<dbReference type="GO" id="GO:0004860">
    <property type="term" value="F:protein kinase inhibitor activity"/>
    <property type="evidence" value="ECO:0007669"/>
    <property type="project" value="UniProtKB-KW"/>
</dbReference>
<protein>
    <recommendedName>
        <fullName evidence="6">Cyclin-dependent protein kinase inhibitor SMR3-like</fullName>
    </recommendedName>
</protein>
<dbReference type="Proteomes" id="UP000655225">
    <property type="component" value="Unassembled WGS sequence"/>
</dbReference>
<dbReference type="PANTHER" id="PTHR33142:SF65">
    <property type="entry name" value="CYCLIN-DEPENDENT PROTEIN KINASE INHIBITOR SMR2-LIKE"/>
    <property type="match status" value="1"/>
</dbReference>
<dbReference type="GO" id="GO:0005634">
    <property type="term" value="C:nucleus"/>
    <property type="evidence" value="ECO:0007669"/>
    <property type="project" value="TreeGrafter"/>
</dbReference>
<dbReference type="AlphaFoldDB" id="A0A835DEN9"/>
<evidence type="ECO:0000313" key="4">
    <source>
        <dbReference type="EMBL" id="KAF8397504.1"/>
    </source>
</evidence>
<sequence>MYFEFDEFSFLGMSNLELFLAKNDPKAIEFDFLLRPGLEFPAGCQIAASEDGELHRQDHDEEREGEEMKEATSQIMVCSEELKKPLLGEFKVCDNDNDEGFQTPTSLDHKIPVIKRCPPAPRKPKSFPSTKRKASSKRRLDLSKEIEQMFPPALLSDFGRKIKKVRGGKNTK</sequence>
<dbReference type="GO" id="GO:0032875">
    <property type="term" value="P:regulation of DNA endoreduplication"/>
    <property type="evidence" value="ECO:0007669"/>
    <property type="project" value="InterPro"/>
</dbReference>
<feature type="compositionally biased region" description="Basic residues" evidence="3">
    <location>
        <begin position="122"/>
        <end position="137"/>
    </location>
</feature>
<dbReference type="EMBL" id="JABCRI010000011">
    <property type="protein sequence ID" value="KAF8397504.1"/>
    <property type="molecule type" value="Genomic_DNA"/>
</dbReference>
<name>A0A835DEN9_TETSI</name>
<proteinExistence type="predicted"/>
<feature type="region of interest" description="Disordered" evidence="3">
    <location>
        <begin position="51"/>
        <end position="72"/>
    </location>
</feature>
<feature type="region of interest" description="Disordered" evidence="3">
    <location>
        <begin position="101"/>
        <end position="146"/>
    </location>
</feature>
<feature type="compositionally biased region" description="Basic and acidic residues" evidence="3">
    <location>
        <begin position="52"/>
        <end position="70"/>
    </location>
</feature>
<evidence type="ECO:0000256" key="3">
    <source>
        <dbReference type="SAM" id="MobiDB-lite"/>
    </source>
</evidence>
<comment type="caution">
    <text evidence="4">The sequence shown here is derived from an EMBL/GenBank/DDBJ whole genome shotgun (WGS) entry which is preliminary data.</text>
</comment>
<dbReference type="OMA" id="QEDECEI"/>
<evidence type="ECO:0000256" key="2">
    <source>
        <dbReference type="ARBA" id="ARBA00023306"/>
    </source>
</evidence>
<keyword evidence="2" id="KW-0131">Cell cycle</keyword>
<evidence type="ECO:0008006" key="6">
    <source>
        <dbReference type="Google" id="ProtNLM"/>
    </source>
</evidence>
<gene>
    <name evidence="4" type="ORF">HHK36_016421</name>
</gene>